<dbReference type="Proteomes" id="UP001185792">
    <property type="component" value="Unassembled WGS sequence"/>
</dbReference>
<reference evidence="1 2" key="1">
    <citation type="submission" date="2023-10" db="EMBL/GenBank/DDBJ databases">
        <title>Development of a sustainable strategy for remediation of hydrocarbon-contaminated territories based on the waste exchange concept.</title>
        <authorList>
            <person name="Krivoruchko A."/>
        </authorList>
    </citation>
    <scope>NUCLEOTIDE SEQUENCE [LARGE SCALE GENOMIC DNA]</scope>
    <source>
        <strain evidence="1 2">IEGM 1236</strain>
    </source>
</reference>
<evidence type="ECO:0000313" key="2">
    <source>
        <dbReference type="Proteomes" id="UP001185792"/>
    </source>
</evidence>
<dbReference type="Pfam" id="PF18180">
    <property type="entry name" value="LD_cluster3"/>
    <property type="match status" value="1"/>
</dbReference>
<sequence length="216" mass="22906">MTTADSEPRLEGRAVFLSASIPNPGRWHGYFDALEITDAVVAVARAILSAGGVLVTAAHPTIAPLILYVAAELPQRNERSVLVYQSAVFDEVLPAATRRFEAEGVGAIIRTPKIANEPADPTKAPQSLATMRSQMLTETEPAAAVFIGGMAGIPDEYRLFSELYPGRPIYPLGFPGGEARTLGQASQSRLGDQLNNGSVYPTLARAIVGDIVDSMG</sequence>
<protein>
    <submittedName>
        <fullName evidence="1">Uncharacterized protein</fullName>
    </submittedName>
</protein>
<dbReference type="RefSeq" id="WP_317714937.1">
    <property type="nucleotide sequence ID" value="NZ_JAWLUM010000008.1"/>
</dbReference>
<dbReference type="EMBL" id="JAWLUM010000008">
    <property type="protein sequence ID" value="MDV7137073.1"/>
    <property type="molecule type" value="Genomic_DNA"/>
</dbReference>
<accession>A0ABU4F0P1</accession>
<organism evidence="1 2">
    <name type="scientific">Williamsia marianensis</name>
    <dbReference type="NCBI Taxonomy" id="85044"/>
    <lineage>
        <taxon>Bacteria</taxon>
        <taxon>Bacillati</taxon>
        <taxon>Actinomycetota</taxon>
        <taxon>Actinomycetes</taxon>
        <taxon>Mycobacteriales</taxon>
        <taxon>Nocardiaceae</taxon>
        <taxon>Williamsia</taxon>
    </lineage>
</organism>
<gene>
    <name evidence="1" type="ORF">R4198_25555</name>
</gene>
<keyword evidence="2" id="KW-1185">Reference proteome</keyword>
<proteinExistence type="predicted"/>
<name>A0ABU4F0P1_WILMA</name>
<comment type="caution">
    <text evidence="1">The sequence shown here is derived from an EMBL/GenBank/DDBJ whole genome shotgun (WGS) entry which is preliminary data.</text>
</comment>
<dbReference type="InterPro" id="IPR041197">
    <property type="entry name" value="LD_cluster3"/>
</dbReference>
<evidence type="ECO:0000313" key="1">
    <source>
        <dbReference type="EMBL" id="MDV7137073.1"/>
    </source>
</evidence>